<dbReference type="RefSeq" id="WP_035375754.1">
    <property type="nucleotide sequence ID" value="NZ_LR215048.1"/>
</dbReference>
<dbReference type="STRING" id="1278311.GCA_000428705_01096"/>
<keyword evidence="3" id="KW-0963">Cytoplasm</keyword>
<comment type="catalytic activity">
    <reaction evidence="3">
        <text>dTTP + H2O = dTMP + diphosphate + H(+)</text>
        <dbReference type="Rhea" id="RHEA:28534"/>
        <dbReference type="ChEBI" id="CHEBI:15377"/>
        <dbReference type="ChEBI" id="CHEBI:15378"/>
        <dbReference type="ChEBI" id="CHEBI:33019"/>
        <dbReference type="ChEBI" id="CHEBI:37568"/>
        <dbReference type="ChEBI" id="CHEBI:63528"/>
        <dbReference type="EC" id="3.6.1.9"/>
    </reaction>
</comment>
<dbReference type="NCBIfam" id="TIGR00172">
    <property type="entry name" value="maf"/>
    <property type="match status" value="1"/>
</dbReference>
<dbReference type="InterPro" id="IPR029001">
    <property type="entry name" value="ITPase-like_fam"/>
</dbReference>
<dbReference type="Gene3D" id="3.90.950.10">
    <property type="match status" value="1"/>
</dbReference>
<feature type="site" description="Important for substrate specificity" evidence="3">
    <location>
        <position position="68"/>
    </location>
</feature>
<feature type="site" description="Important for substrate specificity" evidence="3">
    <location>
        <position position="10"/>
    </location>
</feature>
<evidence type="ECO:0000256" key="1">
    <source>
        <dbReference type="ARBA" id="ARBA00001968"/>
    </source>
</evidence>
<comment type="catalytic activity">
    <reaction evidence="3">
        <text>UTP + H2O = UMP + diphosphate + H(+)</text>
        <dbReference type="Rhea" id="RHEA:29395"/>
        <dbReference type="ChEBI" id="CHEBI:15377"/>
        <dbReference type="ChEBI" id="CHEBI:15378"/>
        <dbReference type="ChEBI" id="CHEBI:33019"/>
        <dbReference type="ChEBI" id="CHEBI:46398"/>
        <dbReference type="ChEBI" id="CHEBI:57865"/>
        <dbReference type="EC" id="3.6.1.9"/>
    </reaction>
</comment>
<evidence type="ECO:0000256" key="2">
    <source>
        <dbReference type="ARBA" id="ARBA00022801"/>
    </source>
</evidence>
<dbReference type="CDD" id="cd00555">
    <property type="entry name" value="Maf"/>
    <property type="match status" value="1"/>
</dbReference>
<dbReference type="PANTHER" id="PTHR43213:SF5">
    <property type="entry name" value="BIFUNCTIONAL DTTP_UTP PYROPHOSPHATASE_METHYLTRANSFERASE PROTEIN-RELATED"/>
    <property type="match status" value="1"/>
</dbReference>
<dbReference type="PIRSF" id="PIRSF006305">
    <property type="entry name" value="Maf"/>
    <property type="match status" value="1"/>
</dbReference>
<keyword evidence="2 3" id="KW-0378">Hydrolase</keyword>
<feature type="active site" description="Proton acceptor" evidence="3">
    <location>
        <position position="67"/>
    </location>
</feature>
<dbReference type="Pfam" id="PF02545">
    <property type="entry name" value="Maf"/>
    <property type="match status" value="1"/>
</dbReference>
<dbReference type="InterPro" id="IPR003697">
    <property type="entry name" value="Maf-like"/>
</dbReference>
<dbReference type="EC" id="3.6.1.9" evidence="3"/>
<gene>
    <name evidence="4" type="primary">maf</name>
    <name evidence="4" type="ORF">NCTC10138_00437</name>
</gene>
<evidence type="ECO:0000313" key="5">
    <source>
        <dbReference type="Proteomes" id="UP000289841"/>
    </source>
</evidence>
<evidence type="ECO:0000256" key="3">
    <source>
        <dbReference type="HAMAP-Rule" id="MF_00528"/>
    </source>
</evidence>
<evidence type="ECO:0000313" key="4">
    <source>
        <dbReference type="EMBL" id="VEU80081.1"/>
    </source>
</evidence>
<dbReference type="OrthoDB" id="9807767at2"/>
<comment type="caution">
    <text evidence="3">Lacks conserved residue(s) required for the propagation of feature annotation.</text>
</comment>
<keyword evidence="3" id="KW-0546">Nucleotide metabolism</keyword>
<reference evidence="4 5" key="1">
    <citation type="submission" date="2019-01" db="EMBL/GenBank/DDBJ databases">
        <authorList>
            <consortium name="Pathogen Informatics"/>
        </authorList>
    </citation>
    <scope>NUCLEOTIDE SEQUENCE [LARGE SCALE GENOMIC DNA]</scope>
    <source>
        <strain evidence="4 5">NCTC10138</strain>
    </source>
</reference>
<dbReference type="GO" id="GO:0036221">
    <property type="term" value="F:UTP diphosphatase activity"/>
    <property type="evidence" value="ECO:0007669"/>
    <property type="project" value="RHEA"/>
</dbReference>
<comment type="subcellular location">
    <subcellularLocation>
        <location evidence="3">Cytoplasm</location>
    </subcellularLocation>
</comment>
<protein>
    <recommendedName>
        <fullName evidence="3">dTTP/UTP pyrophosphatase</fullName>
        <shortName evidence="3">dTTPase/UTPase</shortName>
        <ecNumber evidence="3">3.6.1.9</ecNumber>
    </recommendedName>
    <alternativeName>
        <fullName evidence="3">Nucleoside triphosphate pyrophosphatase</fullName>
    </alternativeName>
    <alternativeName>
        <fullName evidence="3">Nucleotide pyrophosphatase</fullName>
        <shortName evidence="3">Nucleotide PPase</shortName>
    </alternativeName>
</protein>
<accession>A0A449BCA5</accession>
<dbReference type="HAMAP" id="MF_00528">
    <property type="entry name" value="Maf"/>
    <property type="match status" value="1"/>
</dbReference>
<dbReference type="PANTHER" id="PTHR43213">
    <property type="entry name" value="BIFUNCTIONAL DTTP/UTP PYROPHOSPHATASE/METHYLTRANSFERASE PROTEIN-RELATED"/>
    <property type="match status" value="1"/>
</dbReference>
<dbReference type="EMBL" id="LR215048">
    <property type="protein sequence ID" value="VEU80081.1"/>
    <property type="molecule type" value="Genomic_DNA"/>
</dbReference>
<comment type="cofactor">
    <cofactor evidence="1 3">
        <name>a divalent metal cation</name>
        <dbReference type="ChEBI" id="CHEBI:60240"/>
    </cofactor>
</comment>
<dbReference type="KEGG" id="aaxa:NCTC10138_00437"/>
<organism evidence="4 5">
    <name type="scientific">Haploplasma axanthum</name>
    <name type="common">Acholeplasma axanthum</name>
    <dbReference type="NCBI Taxonomy" id="29552"/>
    <lineage>
        <taxon>Bacteria</taxon>
        <taxon>Bacillati</taxon>
        <taxon>Mycoplasmatota</taxon>
        <taxon>Mollicutes</taxon>
        <taxon>Acholeplasmatales</taxon>
        <taxon>Acholeplasmataceae</taxon>
        <taxon>Haploplasma</taxon>
    </lineage>
</organism>
<dbReference type="SUPFAM" id="SSF52972">
    <property type="entry name" value="ITPase-like"/>
    <property type="match status" value="1"/>
</dbReference>
<dbReference type="GO" id="GO:0036218">
    <property type="term" value="F:dTTP diphosphatase activity"/>
    <property type="evidence" value="ECO:0007669"/>
    <property type="project" value="RHEA"/>
</dbReference>
<dbReference type="AlphaFoldDB" id="A0A449BCA5"/>
<comment type="similarity">
    <text evidence="3">Belongs to the Maf family. YhdE subfamily.</text>
</comment>
<name>A0A449BCA5_HAPAX</name>
<sequence length="185" mass="20767">MIILASNSVRRIELLKDAGVDFKVIPSNVVEVIDEKLKPEDNAMNLAFLKANDVFNRNPGDLVIAADTIVTLNNRIFGKPKDEEEAFEMLKTLSNKRHEVITGVAILYRDRKDVFYSKSTVKFKDLTDEQINDYIATKEPFGKAGAYAIQGIGKSIVDTFEGDFFTIVGLPLKDVLKRIKEIEAI</sequence>
<dbReference type="GO" id="GO:0009117">
    <property type="term" value="P:nucleotide metabolic process"/>
    <property type="evidence" value="ECO:0007669"/>
    <property type="project" value="UniProtKB-KW"/>
</dbReference>
<dbReference type="Proteomes" id="UP000289841">
    <property type="component" value="Chromosome"/>
</dbReference>
<feature type="site" description="Important for substrate specificity" evidence="3">
    <location>
        <position position="150"/>
    </location>
</feature>
<comment type="function">
    <text evidence="3">Nucleoside triphosphate pyrophosphatase that hydrolyzes dTTP and UTP. May have a dual role in cell division arrest and in preventing the incorporation of modified nucleotides into cellular nucleic acids.</text>
</comment>
<dbReference type="GO" id="GO:0005737">
    <property type="term" value="C:cytoplasm"/>
    <property type="evidence" value="ECO:0007669"/>
    <property type="project" value="UniProtKB-SubCell"/>
</dbReference>
<keyword evidence="5" id="KW-1185">Reference proteome</keyword>
<proteinExistence type="inferred from homology"/>